<dbReference type="PANTHER" id="PTHR24321">
    <property type="entry name" value="DEHYDROGENASES, SHORT CHAIN"/>
    <property type="match status" value="1"/>
</dbReference>
<sequence length="250" mass="25992">MSTSHGTGRLEGKVAIVTGAASGMGAAEAALFVAEGAHVVLSDVNDEAGMALAEDLGPNAAYVHHDVADEASWNKLIGLVDSTHGRVDILVNNAGLSRTGTLADLSLDDFDAMVRVNQRGVLLGMRAVSPAMRRAGRGSIINIASGAALRGVPGLLAYTGTKFAVRGMTQVAALELAPDQIRVNVIHPGAIDTPMHRENTPERQTELLALMPLKRLGDPRDVAEMALFLASDASSYVTGADFLVDGGAML</sequence>
<dbReference type="PRINTS" id="PR00080">
    <property type="entry name" value="SDRFAMILY"/>
</dbReference>
<evidence type="ECO:0000256" key="2">
    <source>
        <dbReference type="ARBA" id="ARBA00023002"/>
    </source>
</evidence>
<organism evidence="3 4">
    <name type="scientific">Acrocarpospora pleiomorpha</name>
    <dbReference type="NCBI Taxonomy" id="90975"/>
    <lineage>
        <taxon>Bacteria</taxon>
        <taxon>Bacillati</taxon>
        <taxon>Actinomycetota</taxon>
        <taxon>Actinomycetes</taxon>
        <taxon>Streptosporangiales</taxon>
        <taxon>Streptosporangiaceae</taxon>
        <taxon>Acrocarpospora</taxon>
    </lineage>
</organism>
<dbReference type="Proteomes" id="UP000377595">
    <property type="component" value="Unassembled WGS sequence"/>
</dbReference>
<comment type="similarity">
    <text evidence="1">Belongs to the short-chain dehydrogenases/reductases (SDR) family.</text>
</comment>
<dbReference type="RefSeq" id="WP_155344741.1">
    <property type="nucleotide sequence ID" value="NZ_BAAAHM010000028.1"/>
</dbReference>
<dbReference type="Pfam" id="PF13561">
    <property type="entry name" value="adh_short_C2"/>
    <property type="match status" value="1"/>
</dbReference>
<reference evidence="3 4" key="1">
    <citation type="submission" date="2019-10" db="EMBL/GenBank/DDBJ databases">
        <title>Whole genome shotgun sequence of Acrocarpospora pleiomorpha NBRC 16267.</title>
        <authorList>
            <person name="Ichikawa N."/>
            <person name="Kimura A."/>
            <person name="Kitahashi Y."/>
            <person name="Komaki H."/>
            <person name="Oguchi A."/>
        </authorList>
    </citation>
    <scope>NUCLEOTIDE SEQUENCE [LARGE SCALE GENOMIC DNA]</scope>
    <source>
        <strain evidence="3 4">NBRC 16267</strain>
    </source>
</reference>
<gene>
    <name evidence="3" type="ORF">Aple_025580</name>
</gene>
<proteinExistence type="inferred from homology"/>
<dbReference type="InterPro" id="IPR020904">
    <property type="entry name" value="Sc_DH/Rdtase_CS"/>
</dbReference>
<dbReference type="Gene3D" id="3.40.50.720">
    <property type="entry name" value="NAD(P)-binding Rossmann-like Domain"/>
    <property type="match status" value="1"/>
</dbReference>
<dbReference type="AlphaFoldDB" id="A0A5M3XFZ6"/>
<comment type="caution">
    <text evidence="3">The sequence shown here is derived from an EMBL/GenBank/DDBJ whole genome shotgun (WGS) entry which is preliminary data.</text>
</comment>
<evidence type="ECO:0000313" key="3">
    <source>
        <dbReference type="EMBL" id="GES19662.1"/>
    </source>
</evidence>
<dbReference type="SUPFAM" id="SSF51735">
    <property type="entry name" value="NAD(P)-binding Rossmann-fold domains"/>
    <property type="match status" value="1"/>
</dbReference>
<accession>A0A5M3XFZ6</accession>
<dbReference type="OrthoDB" id="3542748at2"/>
<dbReference type="EMBL" id="BLAF01000013">
    <property type="protein sequence ID" value="GES19662.1"/>
    <property type="molecule type" value="Genomic_DNA"/>
</dbReference>
<keyword evidence="4" id="KW-1185">Reference proteome</keyword>
<evidence type="ECO:0000313" key="4">
    <source>
        <dbReference type="Proteomes" id="UP000377595"/>
    </source>
</evidence>
<evidence type="ECO:0000256" key="1">
    <source>
        <dbReference type="ARBA" id="ARBA00006484"/>
    </source>
</evidence>
<dbReference type="PROSITE" id="PS00061">
    <property type="entry name" value="ADH_SHORT"/>
    <property type="match status" value="1"/>
</dbReference>
<dbReference type="PANTHER" id="PTHR24321:SF8">
    <property type="entry name" value="ESTRADIOL 17-BETA-DEHYDROGENASE 8-RELATED"/>
    <property type="match status" value="1"/>
</dbReference>
<dbReference type="FunFam" id="3.40.50.720:FF:000084">
    <property type="entry name" value="Short-chain dehydrogenase reductase"/>
    <property type="match status" value="1"/>
</dbReference>
<dbReference type="NCBIfam" id="NF005559">
    <property type="entry name" value="PRK07231.1"/>
    <property type="match status" value="1"/>
</dbReference>
<protein>
    <submittedName>
        <fullName evidence="3">3-alpha-hydroxysteroid dehydrogenase</fullName>
    </submittedName>
</protein>
<dbReference type="GO" id="GO:0016491">
    <property type="term" value="F:oxidoreductase activity"/>
    <property type="evidence" value="ECO:0007669"/>
    <property type="project" value="UniProtKB-KW"/>
</dbReference>
<name>A0A5M3XFZ6_9ACTN</name>
<keyword evidence="2" id="KW-0560">Oxidoreductase</keyword>
<dbReference type="InterPro" id="IPR002347">
    <property type="entry name" value="SDR_fam"/>
</dbReference>
<dbReference type="PRINTS" id="PR00081">
    <property type="entry name" value="GDHRDH"/>
</dbReference>
<dbReference type="InterPro" id="IPR036291">
    <property type="entry name" value="NAD(P)-bd_dom_sf"/>
</dbReference>